<evidence type="ECO:0000313" key="2">
    <source>
        <dbReference type="Proteomes" id="UP001162501"/>
    </source>
</evidence>
<accession>A0AC59ZST7</accession>
<proteinExistence type="predicted"/>
<reference evidence="1" key="1">
    <citation type="submission" date="2023-05" db="EMBL/GenBank/DDBJ databases">
        <authorList>
            <consortium name="ELIXIR-Norway"/>
        </authorList>
    </citation>
    <scope>NUCLEOTIDE SEQUENCE</scope>
</reference>
<reference evidence="1" key="2">
    <citation type="submission" date="2025-03" db="EMBL/GenBank/DDBJ databases">
        <authorList>
            <consortium name="ELIXIR-Norway"/>
            <consortium name="Elixir Norway"/>
        </authorList>
    </citation>
    <scope>NUCLEOTIDE SEQUENCE</scope>
</reference>
<sequence>MGGKNESFKAGGGQSGKVLGRDPWRSLTLLHFYFWWSQEGPVFLLFLSFRIGLEVSPAVHATISTFLKIFLPLPFSFGFFLSFNLFLLLSLPFMHLFGLSLFPFNFQLSKEFHCQFVYCLFKQLRVILLHICGLSFLL</sequence>
<gene>
    <name evidence="1" type="ORF">MRATA1EN22A_LOCUS22603</name>
</gene>
<name>A0AC59ZST7_RANTA</name>
<dbReference type="EMBL" id="OX596088">
    <property type="protein sequence ID" value="CAN0506104.1"/>
    <property type="molecule type" value="Genomic_DNA"/>
</dbReference>
<dbReference type="Proteomes" id="UP001162501">
    <property type="component" value="Chromosome 4"/>
</dbReference>
<evidence type="ECO:0000313" key="1">
    <source>
        <dbReference type="EMBL" id="CAN0506104.1"/>
    </source>
</evidence>
<protein>
    <submittedName>
        <fullName evidence="1">Uncharacterized protein</fullName>
    </submittedName>
</protein>
<organism evidence="1 2">
    <name type="scientific">Rangifer tarandus platyrhynchus</name>
    <name type="common">Svalbard reindeer</name>
    <dbReference type="NCBI Taxonomy" id="3082113"/>
    <lineage>
        <taxon>Eukaryota</taxon>
        <taxon>Metazoa</taxon>
        <taxon>Chordata</taxon>
        <taxon>Craniata</taxon>
        <taxon>Vertebrata</taxon>
        <taxon>Euteleostomi</taxon>
        <taxon>Mammalia</taxon>
        <taxon>Eutheria</taxon>
        <taxon>Laurasiatheria</taxon>
        <taxon>Artiodactyla</taxon>
        <taxon>Ruminantia</taxon>
        <taxon>Pecora</taxon>
        <taxon>Cervidae</taxon>
        <taxon>Odocoileinae</taxon>
        <taxon>Rangifer</taxon>
    </lineage>
</organism>